<gene>
    <name evidence="8" type="ORF">HERILL_LOCUS15081</name>
</gene>
<feature type="domain" description="SH3" evidence="6">
    <location>
        <begin position="458"/>
        <end position="526"/>
    </location>
</feature>
<evidence type="ECO:0000256" key="3">
    <source>
        <dbReference type="ARBA" id="ARBA00022737"/>
    </source>
</evidence>
<dbReference type="InterPro" id="IPR013783">
    <property type="entry name" value="Ig-like_fold"/>
</dbReference>
<feature type="compositionally biased region" description="Low complexity" evidence="5">
    <location>
        <begin position="228"/>
        <end position="277"/>
    </location>
</feature>
<dbReference type="PANTHER" id="PTHR14234:SF19">
    <property type="entry name" value="RIM-BINDING PROTEIN, ISOFORM F"/>
    <property type="match status" value="1"/>
</dbReference>
<dbReference type="GO" id="GO:0007274">
    <property type="term" value="P:neuromuscular synaptic transmission"/>
    <property type="evidence" value="ECO:0007669"/>
    <property type="project" value="TreeGrafter"/>
</dbReference>
<dbReference type="AlphaFoldDB" id="A0A7R8V5B0"/>
<dbReference type="CDD" id="cd12013">
    <property type="entry name" value="SH3_RIM-BP_3"/>
    <property type="match status" value="1"/>
</dbReference>
<feature type="domain" description="SH3" evidence="6">
    <location>
        <begin position="556"/>
        <end position="624"/>
    </location>
</feature>
<feature type="compositionally biased region" description="Low complexity" evidence="5">
    <location>
        <begin position="378"/>
        <end position="398"/>
    </location>
</feature>
<evidence type="ECO:0000256" key="1">
    <source>
        <dbReference type="ARBA" id="ARBA00010749"/>
    </source>
</evidence>
<dbReference type="CDD" id="cd00063">
    <property type="entry name" value="FN3"/>
    <property type="match status" value="1"/>
</dbReference>
<dbReference type="SMART" id="SM00326">
    <property type="entry name" value="SH3"/>
    <property type="match status" value="2"/>
</dbReference>
<keyword evidence="3" id="KW-0677">Repeat</keyword>
<keyword evidence="2 4" id="KW-0728">SH3 domain</keyword>
<evidence type="ECO:0000256" key="4">
    <source>
        <dbReference type="PROSITE-ProRule" id="PRU00192"/>
    </source>
</evidence>
<dbReference type="Pfam" id="PF25523">
    <property type="entry name" value="Ig_RIMBP2"/>
    <property type="match status" value="1"/>
</dbReference>
<dbReference type="SUPFAM" id="SSF50044">
    <property type="entry name" value="SH3-domain"/>
    <property type="match status" value="2"/>
</dbReference>
<dbReference type="PROSITE" id="PS50853">
    <property type="entry name" value="FN3"/>
    <property type="match status" value="2"/>
</dbReference>
<feature type="region of interest" description="Disordered" evidence="5">
    <location>
        <begin position="377"/>
        <end position="460"/>
    </location>
</feature>
<dbReference type="InterPro" id="IPR040325">
    <property type="entry name" value="RIMBP1/2/3"/>
</dbReference>
<dbReference type="Pfam" id="PF07653">
    <property type="entry name" value="SH3_2"/>
    <property type="match status" value="2"/>
</dbReference>
<dbReference type="FunFam" id="2.60.40.10:FF:000072">
    <property type="entry name" value="RIMS-binding protein 2 isoform X1"/>
    <property type="match status" value="1"/>
</dbReference>
<dbReference type="InterPro" id="IPR036116">
    <property type="entry name" value="FN3_sf"/>
</dbReference>
<feature type="compositionally biased region" description="Low complexity" evidence="5">
    <location>
        <begin position="645"/>
        <end position="655"/>
    </location>
</feature>
<dbReference type="InterPro" id="IPR001452">
    <property type="entry name" value="SH3_domain"/>
</dbReference>
<dbReference type="PRINTS" id="PR00452">
    <property type="entry name" value="SH3DOMAIN"/>
</dbReference>
<dbReference type="Proteomes" id="UP000594454">
    <property type="component" value="Chromosome 6"/>
</dbReference>
<evidence type="ECO:0000313" key="8">
    <source>
        <dbReference type="EMBL" id="CAD7092744.1"/>
    </source>
</evidence>
<feature type="compositionally biased region" description="Low complexity" evidence="5">
    <location>
        <begin position="443"/>
        <end position="457"/>
    </location>
</feature>
<dbReference type="InterPro" id="IPR035755">
    <property type="entry name" value="RIM-BP_SH3_3"/>
</dbReference>
<name>A0A7R8V5B0_HERIL</name>
<feature type="compositionally biased region" description="Polar residues" evidence="5">
    <location>
        <begin position="329"/>
        <end position="341"/>
    </location>
</feature>
<accession>A0A7R8V5B0</accession>
<dbReference type="InterPro" id="IPR036028">
    <property type="entry name" value="SH3-like_dom_sf"/>
</dbReference>
<evidence type="ECO:0000259" key="6">
    <source>
        <dbReference type="PROSITE" id="PS50002"/>
    </source>
</evidence>
<dbReference type="FunFam" id="2.60.40.10:FF:000904">
    <property type="entry name" value="RIM-binding protein, isoform G"/>
    <property type="match status" value="1"/>
</dbReference>
<dbReference type="SUPFAM" id="SSF49265">
    <property type="entry name" value="Fibronectin type III"/>
    <property type="match status" value="1"/>
</dbReference>
<organism evidence="8 9">
    <name type="scientific">Hermetia illucens</name>
    <name type="common">Black soldier fly</name>
    <dbReference type="NCBI Taxonomy" id="343691"/>
    <lineage>
        <taxon>Eukaryota</taxon>
        <taxon>Metazoa</taxon>
        <taxon>Ecdysozoa</taxon>
        <taxon>Arthropoda</taxon>
        <taxon>Hexapoda</taxon>
        <taxon>Insecta</taxon>
        <taxon>Pterygota</taxon>
        <taxon>Neoptera</taxon>
        <taxon>Endopterygota</taxon>
        <taxon>Diptera</taxon>
        <taxon>Brachycera</taxon>
        <taxon>Stratiomyomorpha</taxon>
        <taxon>Stratiomyidae</taxon>
        <taxon>Hermetiinae</taxon>
        <taxon>Hermetia</taxon>
    </lineage>
</organism>
<feature type="region of interest" description="Disordered" evidence="5">
    <location>
        <begin position="180"/>
        <end position="277"/>
    </location>
</feature>
<keyword evidence="9" id="KW-1185">Reference proteome</keyword>
<dbReference type="FunFam" id="2.30.30.40:FF:000016">
    <property type="entry name" value="RIMS-binding protein 2 isoform X2"/>
    <property type="match status" value="1"/>
</dbReference>
<dbReference type="InterPro" id="IPR003961">
    <property type="entry name" value="FN3_dom"/>
</dbReference>
<reference evidence="8 9" key="1">
    <citation type="submission" date="2020-11" db="EMBL/GenBank/DDBJ databases">
        <authorList>
            <person name="Wallbank WR R."/>
            <person name="Pardo Diaz C."/>
            <person name="Kozak K."/>
            <person name="Martin S."/>
            <person name="Jiggins C."/>
            <person name="Moest M."/>
            <person name="Warren A I."/>
            <person name="Generalovic N T."/>
            <person name="Byers J.R.P. K."/>
            <person name="Montejo-Kovacevich G."/>
            <person name="Yen C E."/>
        </authorList>
    </citation>
    <scope>NUCLEOTIDE SEQUENCE [LARGE SCALE GENOMIC DNA]</scope>
</reference>
<evidence type="ECO:0000256" key="5">
    <source>
        <dbReference type="SAM" id="MobiDB-lite"/>
    </source>
</evidence>
<feature type="region of interest" description="Disordered" evidence="5">
    <location>
        <begin position="624"/>
        <end position="682"/>
    </location>
</feature>
<evidence type="ECO:0000256" key="2">
    <source>
        <dbReference type="ARBA" id="ARBA00022443"/>
    </source>
</evidence>
<dbReference type="OrthoDB" id="4158657at2759"/>
<dbReference type="Gene3D" id="2.30.30.40">
    <property type="entry name" value="SH3 Domains"/>
    <property type="match status" value="2"/>
</dbReference>
<dbReference type="InterPro" id="IPR057884">
    <property type="entry name" value="FN3_RIM-BP1/2/3"/>
</dbReference>
<dbReference type="Pfam" id="PF00041">
    <property type="entry name" value="fn3"/>
    <property type="match status" value="1"/>
</dbReference>
<evidence type="ECO:0008006" key="10">
    <source>
        <dbReference type="Google" id="ProtNLM"/>
    </source>
</evidence>
<dbReference type="InterPro" id="IPR035753">
    <property type="entry name" value="RIM-BP_SH3_2"/>
</dbReference>
<evidence type="ECO:0000313" key="9">
    <source>
        <dbReference type="Proteomes" id="UP000594454"/>
    </source>
</evidence>
<feature type="region of interest" description="Disordered" evidence="5">
    <location>
        <begin position="329"/>
        <end position="361"/>
    </location>
</feature>
<sequence length="682" mass="74716">MIIGRDTAHLGPSAVRATNITCSSAVISWLPANSNHQHVVCVNNVEVRTVKPGVYRHTITGLAPSTQYRVTVRAKHLRAPGQAPPPGPPPEEAPGAYTDFRTLAKGLPDPPQDIQVEAGPQDGTLLVTWQPVNRPPSSGPVTGYAVYADGKKVTDVDSPTGDHALIDIGKLVGLNPRAVTVRTKSRDSQSSDSAPTPIPNVVRNAARNRHNVAHSSIPPHMRSQQRTQMAPMQMQGGPMQNQGQGPMSGQMQGQQQQMPGQMQGQMSGQMQGQMQGQIPGQMQGQMQGQLQGQMQGQMPLNAQQQPQQIIEHEENLSDKEVFPNQMHQQQMVSNQPRNGSVGSIPAIEITKDGGGPPEDCQFVSDELEYANMNRRRNAPANSSQHQQTHHQQQQQQQQGYQPNAAPRSINDRSRQANPANPNQPYYGPGGPQQQVRNPNQRGQMQQRGPLTQQQQQQKKPRYFVAMFDYDPSTMSPNPDGCEEELPFQEGDTIKVYGDKDPDGFYWGELRGRRGYVPHNMVTEIDETGAQGGPSGTTTQSVRGLSRDRWGDIYANMPVKRMIALYDYDPQELSPNVDAEQVELSFKTGEVILVYGDMDEDGFYMGELDGVRGLVPSNFLAEAPEQYNNQMGPGGPQAAQRNLNNRTRPQGPGARGPAPPSTSNMMPGAMNQRGQPRKGKSNS</sequence>
<dbReference type="GO" id="GO:0045202">
    <property type="term" value="C:synapse"/>
    <property type="evidence" value="ECO:0007669"/>
    <property type="project" value="GOC"/>
</dbReference>
<dbReference type="PANTHER" id="PTHR14234">
    <property type="entry name" value="RIM BINDING PROTEIN-RELATED"/>
    <property type="match status" value="1"/>
</dbReference>
<protein>
    <recommendedName>
        <fullName evidence="10">RIMS-binding protein 2</fullName>
    </recommendedName>
</protein>
<dbReference type="FunFam" id="2.30.30.40:FF:000023">
    <property type="entry name" value="RIMS-binding protein 2 isoform F"/>
    <property type="match status" value="1"/>
</dbReference>
<dbReference type="Gene3D" id="2.60.40.10">
    <property type="entry name" value="Immunoglobulins"/>
    <property type="match status" value="2"/>
</dbReference>
<proteinExistence type="inferred from homology"/>
<dbReference type="EMBL" id="LR899014">
    <property type="protein sequence ID" value="CAD7092744.1"/>
    <property type="molecule type" value="Genomic_DNA"/>
</dbReference>
<dbReference type="CDD" id="cd12012">
    <property type="entry name" value="SH3_RIM-BP_2"/>
    <property type="match status" value="1"/>
</dbReference>
<feature type="domain" description="Fibronectin type-III" evidence="7">
    <location>
        <begin position="11"/>
        <end position="95"/>
    </location>
</feature>
<dbReference type="InParanoid" id="A0A7R8V5B0"/>
<dbReference type="SMART" id="SM00060">
    <property type="entry name" value="FN3"/>
    <property type="match status" value="2"/>
</dbReference>
<feature type="compositionally biased region" description="Low complexity" evidence="5">
    <location>
        <begin position="415"/>
        <end position="434"/>
    </location>
</feature>
<dbReference type="PROSITE" id="PS50002">
    <property type="entry name" value="SH3"/>
    <property type="match status" value="2"/>
</dbReference>
<comment type="similarity">
    <text evidence="1">Belongs to the RIMBP family.</text>
</comment>
<feature type="domain" description="Fibronectin type-III" evidence="7">
    <location>
        <begin position="110"/>
        <end position="204"/>
    </location>
</feature>
<evidence type="ECO:0000259" key="7">
    <source>
        <dbReference type="PROSITE" id="PS50853"/>
    </source>
</evidence>